<feature type="region of interest" description="Disordered" evidence="2">
    <location>
        <begin position="48"/>
        <end position="79"/>
    </location>
</feature>
<keyword evidence="4" id="KW-1185">Reference proteome</keyword>
<dbReference type="eggNOG" id="ENOG502SDRZ">
    <property type="taxonomic scope" value="Eukaryota"/>
</dbReference>
<feature type="compositionally biased region" description="Basic and acidic residues" evidence="2">
    <location>
        <begin position="340"/>
        <end position="362"/>
    </location>
</feature>
<evidence type="ECO:0000256" key="1">
    <source>
        <dbReference type="SAM" id="Coils"/>
    </source>
</evidence>
<keyword evidence="1" id="KW-0175">Coiled coil</keyword>
<dbReference type="OMA" id="LNVMEGN"/>
<dbReference type="HOGENOM" id="CLU_325409_0_0_1"/>
<feature type="compositionally biased region" description="Basic and acidic residues" evidence="2">
    <location>
        <begin position="508"/>
        <end position="518"/>
    </location>
</feature>
<feature type="region of interest" description="Disordered" evidence="2">
    <location>
        <begin position="322"/>
        <end position="550"/>
    </location>
</feature>
<reference evidence="3 4" key="1">
    <citation type="journal article" date="2012" name="PLoS Pathog.">
        <title>Diverse lifestyles and strategies of plant pathogenesis encoded in the genomes of eighteen Dothideomycetes fungi.</title>
        <authorList>
            <person name="Ohm R.A."/>
            <person name="Feau N."/>
            <person name="Henrissat B."/>
            <person name="Schoch C.L."/>
            <person name="Horwitz B.A."/>
            <person name="Barry K.W."/>
            <person name="Condon B.J."/>
            <person name="Copeland A.C."/>
            <person name="Dhillon B."/>
            <person name="Glaser F."/>
            <person name="Hesse C.N."/>
            <person name="Kosti I."/>
            <person name="LaButti K."/>
            <person name="Lindquist E.A."/>
            <person name="Lucas S."/>
            <person name="Salamov A.A."/>
            <person name="Bradshaw R.E."/>
            <person name="Ciuffetti L."/>
            <person name="Hamelin R.C."/>
            <person name="Kema G.H.J."/>
            <person name="Lawrence C."/>
            <person name="Scott J.A."/>
            <person name="Spatafora J.W."/>
            <person name="Turgeon B.G."/>
            <person name="de Wit P.J.G.M."/>
            <person name="Zhong S."/>
            <person name="Goodwin S.B."/>
            <person name="Grigoriev I.V."/>
        </authorList>
    </citation>
    <scope>NUCLEOTIDE SEQUENCE [LARGE SCALE GENOMIC DNA]</scope>
    <source>
        <strain evidence="3 4">SO2202</strain>
    </source>
</reference>
<dbReference type="OrthoDB" id="3438840at2759"/>
<feature type="region of interest" description="Disordered" evidence="2">
    <location>
        <begin position="95"/>
        <end position="159"/>
    </location>
</feature>
<dbReference type="RefSeq" id="XP_016765385.1">
    <property type="nucleotide sequence ID" value="XM_016903586.1"/>
</dbReference>
<feature type="compositionally biased region" description="Low complexity" evidence="2">
    <location>
        <begin position="629"/>
        <end position="640"/>
    </location>
</feature>
<feature type="compositionally biased region" description="Polar residues" evidence="2">
    <location>
        <begin position="328"/>
        <end position="338"/>
    </location>
</feature>
<feature type="compositionally biased region" description="Low complexity" evidence="2">
    <location>
        <begin position="827"/>
        <end position="842"/>
    </location>
</feature>
<feature type="region of interest" description="Disordered" evidence="2">
    <location>
        <begin position="626"/>
        <end position="680"/>
    </location>
</feature>
<feature type="compositionally biased region" description="Low complexity" evidence="2">
    <location>
        <begin position="585"/>
        <end position="595"/>
    </location>
</feature>
<gene>
    <name evidence="3" type="ORF">SEPMUDRAFT_146339</name>
</gene>
<dbReference type="AlphaFoldDB" id="N1QNG3"/>
<feature type="region of interest" description="Disordered" evidence="2">
    <location>
        <begin position="568"/>
        <end position="604"/>
    </location>
</feature>
<dbReference type="Proteomes" id="UP000016931">
    <property type="component" value="Unassembled WGS sequence"/>
</dbReference>
<feature type="region of interest" description="Disordered" evidence="2">
    <location>
        <begin position="800"/>
        <end position="871"/>
    </location>
</feature>
<evidence type="ECO:0000256" key="2">
    <source>
        <dbReference type="SAM" id="MobiDB-lite"/>
    </source>
</evidence>
<evidence type="ECO:0000313" key="4">
    <source>
        <dbReference type="Proteomes" id="UP000016931"/>
    </source>
</evidence>
<feature type="compositionally biased region" description="Polar residues" evidence="2">
    <location>
        <begin position="365"/>
        <end position="379"/>
    </location>
</feature>
<feature type="compositionally biased region" description="Basic and acidic residues" evidence="2">
    <location>
        <begin position="469"/>
        <end position="480"/>
    </location>
</feature>
<feature type="compositionally biased region" description="Polar residues" evidence="2">
    <location>
        <begin position="481"/>
        <end position="497"/>
    </location>
</feature>
<feature type="compositionally biased region" description="Basic and acidic residues" evidence="2">
    <location>
        <begin position="670"/>
        <end position="680"/>
    </location>
</feature>
<name>N1QNG3_SPHMS</name>
<proteinExistence type="predicted"/>
<feature type="compositionally biased region" description="Polar residues" evidence="2">
    <location>
        <begin position="136"/>
        <end position="147"/>
    </location>
</feature>
<feature type="compositionally biased region" description="Low complexity" evidence="2">
    <location>
        <begin position="148"/>
        <end position="159"/>
    </location>
</feature>
<feature type="compositionally biased region" description="Pro residues" evidence="2">
    <location>
        <begin position="54"/>
        <end position="63"/>
    </location>
</feature>
<dbReference type="STRING" id="692275.N1QNG3"/>
<protein>
    <submittedName>
        <fullName evidence="3">Uncharacterized protein</fullName>
    </submittedName>
</protein>
<dbReference type="EMBL" id="KB456260">
    <property type="protein sequence ID" value="EMF17264.1"/>
    <property type="molecule type" value="Genomic_DNA"/>
</dbReference>
<feature type="compositionally biased region" description="Low complexity" evidence="2">
    <location>
        <begin position="102"/>
        <end position="118"/>
    </location>
</feature>
<sequence length="975" mass="105128">MSLLLLGERPTEAMSALPPMHTTWVPDDTPSSPTLSNIDMVLPMASGHLAMSPPRAPPRPPSPSYLRDRAGHDGGIGAGGGGGGGTAVLAGGGGGAAGGPAGAPATAATGGATSPAGASRKKERLGLSRKMMMLRSRTSSNGSTVRGSPSPSSVDLVPSSPILQDVGNLAPEQPESDFLQLPLSANGQLRRTSGSSSSELSGSIVFLDKYSRAGVSSDDEALYESSDIQLDSSTSIDDDAEALRRRQEQEEYESAILSQRAEQILANAKRRLNVMEGNLRGARDLVQPLTAANLKRATSLSGAAIYGNGRTLRYDYDNEQAKAASPRNLHSQQSSPHMNQDYHRNWSDALPDRPHTSLDHGSRYVATSTLQDYSQSAEQTHGRVLRTARSHDQLGRSGVYSSSRAFHNRRSPDQMHLEPLAEDEERRSQRHSQYHSSSSINNGLGIYRPSSRTSDLRDQMSSLKGKISTLKERAREDSIRRQSQSNLRHQSPFNNAAATPPGVFHARSPVEHHDDAHDPGAFNGAPNGSRKAFAEQATSGSSGLPEARVGKMGECKTPVSKFQVAASSLKTQEGQPQLHRRRTASGSALVSSSKSRNSHQQYHDTQAGLHGAAVIDLPSAHYAEHEYLPESSPASSANESTGSHRSSSDEARARFSNGYATSEPESSVYEDAKEQASVVAHEDREDAFDYEHFFLHSAMATYAQSESSAASEASIETARGPALVGYEDEEAFEQPFNDSPPTSPETPEKLREIERNLHKRTLSNESITTAGTFATAEEGAEEEPASPIEGPITYRGRYAQRQHSVSPIHSPGPSVSRMHSRQESRNTQRSSSTYRASSSRQSHVQHGNNGRLVTRSDSSSDRADSGVGMMSRSDYHYPLQFAGSHKYAGKASNNSVTSTPPLSPLIRTDPTTTAVQALLDPNGRPLGLRNNAVLFSVVESLRRVVRQMQDEDDATFASRMLRNTLDEAKRTLDGL</sequence>
<accession>N1QNG3</accession>
<dbReference type="GeneID" id="27900723"/>
<organism evidence="3 4">
    <name type="scientific">Sphaerulina musiva (strain SO2202)</name>
    <name type="common">Poplar stem canker fungus</name>
    <name type="synonym">Septoria musiva</name>
    <dbReference type="NCBI Taxonomy" id="692275"/>
    <lineage>
        <taxon>Eukaryota</taxon>
        <taxon>Fungi</taxon>
        <taxon>Dikarya</taxon>
        <taxon>Ascomycota</taxon>
        <taxon>Pezizomycotina</taxon>
        <taxon>Dothideomycetes</taxon>
        <taxon>Dothideomycetidae</taxon>
        <taxon>Mycosphaerellales</taxon>
        <taxon>Mycosphaerellaceae</taxon>
        <taxon>Sphaerulina</taxon>
    </lineage>
</organism>
<evidence type="ECO:0000313" key="3">
    <source>
        <dbReference type="EMBL" id="EMF17264.1"/>
    </source>
</evidence>
<feature type="coiled-coil region" evidence="1">
    <location>
        <begin position="258"/>
        <end position="285"/>
    </location>
</feature>